<dbReference type="EMBL" id="MNUJ01000011">
    <property type="protein sequence ID" value="OIN90099.1"/>
    <property type="molecule type" value="Genomic_DNA"/>
</dbReference>
<evidence type="ECO:0000256" key="2">
    <source>
        <dbReference type="SAM" id="MobiDB-lite"/>
    </source>
</evidence>
<sequence length="207" mass="22560">MTNKMKILIALMIAIITGSLAFSLSNIFNLRQKPNTSSDNPTTSGIKQSEPSTSETATSNINEGNSSYALRIEKLGLEAPIIPNIDGNNKEEYMKALESGVAQMAKTALPGETGNTVIFAHSSYYESRPGNYKTIFADLDKLAAGDIIQLSSGAKIVSYTVIEIKTVKPEDVSIVNQNKNEYKLTLITCWPPKTTNERLVVVAKEIQ</sequence>
<evidence type="ECO:0000313" key="3">
    <source>
        <dbReference type="EMBL" id="OIN90099.1"/>
    </source>
</evidence>
<accession>A0A1J4RRS8</accession>
<organism evidence="3 4">
    <name type="scientific">Candidatus Berkelbacteria bacterium CG1_02_42_45</name>
    <dbReference type="NCBI Taxonomy" id="1805036"/>
    <lineage>
        <taxon>Bacteria</taxon>
        <taxon>Candidatus Berkelbacteria</taxon>
    </lineage>
</organism>
<proteinExistence type="predicted"/>
<evidence type="ECO:0000313" key="4">
    <source>
        <dbReference type="Proteomes" id="UP000182753"/>
    </source>
</evidence>
<dbReference type="Proteomes" id="UP000182753">
    <property type="component" value="Unassembled WGS sequence"/>
</dbReference>
<evidence type="ECO:0000256" key="1">
    <source>
        <dbReference type="ARBA" id="ARBA00022801"/>
    </source>
</evidence>
<dbReference type="Pfam" id="PF04203">
    <property type="entry name" value="Sortase"/>
    <property type="match status" value="1"/>
</dbReference>
<feature type="region of interest" description="Disordered" evidence="2">
    <location>
        <begin position="32"/>
        <end position="62"/>
    </location>
</feature>
<dbReference type="InterPro" id="IPR023365">
    <property type="entry name" value="Sortase_dom-sf"/>
</dbReference>
<dbReference type="NCBIfam" id="TIGR01076">
    <property type="entry name" value="sortase_fam"/>
    <property type="match status" value="1"/>
</dbReference>
<dbReference type="GO" id="GO:0016787">
    <property type="term" value="F:hydrolase activity"/>
    <property type="evidence" value="ECO:0007669"/>
    <property type="project" value="UniProtKB-KW"/>
</dbReference>
<gene>
    <name evidence="3" type="ORF">AUJ40_00590</name>
</gene>
<dbReference type="Gene3D" id="2.40.260.10">
    <property type="entry name" value="Sortase"/>
    <property type="match status" value="1"/>
</dbReference>
<reference evidence="3 4" key="1">
    <citation type="journal article" date="2016" name="Environ. Microbiol.">
        <title>Genomic resolution of a cold subsurface aquifer community provides metabolic insights for novel microbes adapted to high CO concentrations.</title>
        <authorList>
            <person name="Probst A.J."/>
            <person name="Castelle C.J."/>
            <person name="Singh A."/>
            <person name="Brown C.T."/>
            <person name="Anantharaman K."/>
            <person name="Sharon I."/>
            <person name="Hug L.A."/>
            <person name="Burstein D."/>
            <person name="Emerson J.B."/>
            <person name="Thomas B.C."/>
            <person name="Banfield J.F."/>
        </authorList>
    </citation>
    <scope>NUCLEOTIDE SEQUENCE [LARGE SCALE GENOMIC DNA]</scope>
    <source>
        <strain evidence="3">CG1_02_42_45</strain>
    </source>
</reference>
<name>A0A1J4RRS8_9BACT</name>
<keyword evidence="1" id="KW-0378">Hydrolase</keyword>
<evidence type="ECO:0008006" key="5">
    <source>
        <dbReference type="Google" id="ProtNLM"/>
    </source>
</evidence>
<protein>
    <recommendedName>
        <fullName evidence="5">Sortase</fullName>
    </recommendedName>
</protein>
<dbReference type="AlphaFoldDB" id="A0A1J4RRS8"/>
<comment type="caution">
    <text evidence="3">The sequence shown here is derived from an EMBL/GenBank/DDBJ whole genome shotgun (WGS) entry which is preliminary data.</text>
</comment>
<dbReference type="InterPro" id="IPR005754">
    <property type="entry name" value="Sortase"/>
</dbReference>
<dbReference type="SUPFAM" id="SSF63817">
    <property type="entry name" value="Sortase"/>
    <property type="match status" value="1"/>
</dbReference>